<comment type="caution">
    <text evidence="2">The sequence shown here is derived from an EMBL/GenBank/DDBJ whole genome shotgun (WGS) entry which is preliminary data.</text>
</comment>
<dbReference type="AlphaFoldDB" id="A0A843V8V0"/>
<evidence type="ECO:0000256" key="1">
    <source>
        <dbReference type="SAM" id="MobiDB-lite"/>
    </source>
</evidence>
<gene>
    <name evidence="2" type="ORF">Taro_022748</name>
</gene>
<proteinExistence type="predicted"/>
<evidence type="ECO:0000313" key="2">
    <source>
        <dbReference type="EMBL" id="MQL90170.1"/>
    </source>
</evidence>
<organism evidence="2 3">
    <name type="scientific">Colocasia esculenta</name>
    <name type="common">Wild taro</name>
    <name type="synonym">Arum esculentum</name>
    <dbReference type="NCBI Taxonomy" id="4460"/>
    <lineage>
        <taxon>Eukaryota</taxon>
        <taxon>Viridiplantae</taxon>
        <taxon>Streptophyta</taxon>
        <taxon>Embryophyta</taxon>
        <taxon>Tracheophyta</taxon>
        <taxon>Spermatophyta</taxon>
        <taxon>Magnoliopsida</taxon>
        <taxon>Liliopsida</taxon>
        <taxon>Araceae</taxon>
        <taxon>Aroideae</taxon>
        <taxon>Colocasieae</taxon>
        <taxon>Colocasia</taxon>
    </lineage>
</organism>
<protein>
    <submittedName>
        <fullName evidence="2">Uncharacterized protein</fullName>
    </submittedName>
</protein>
<name>A0A843V8V0_COLES</name>
<dbReference type="Proteomes" id="UP000652761">
    <property type="component" value="Unassembled WGS sequence"/>
</dbReference>
<dbReference type="EMBL" id="NMUH01001216">
    <property type="protein sequence ID" value="MQL90170.1"/>
    <property type="molecule type" value="Genomic_DNA"/>
</dbReference>
<keyword evidence="3" id="KW-1185">Reference proteome</keyword>
<reference evidence="2" key="1">
    <citation type="submission" date="2017-07" db="EMBL/GenBank/DDBJ databases">
        <title>Taro Niue Genome Assembly and Annotation.</title>
        <authorList>
            <person name="Atibalentja N."/>
            <person name="Keating K."/>
            <person name="Fields C.J."/>
        </authorList>
    </citation>
    <scope>NUCLEOTIDE SEQUENCE</scope>
    <source>
        <strain evidence="2">Niue_2</strain>
        <tissue evidence="2">Leaf</tissue>
    </source>
</reference>
<feature type="region of interest" description="Disordered" evidence="1">
    <location>
        <begin position="61"/>
        <end position="97"/>
    </location>
</feature>
<sequence length="176" mass="19754">MFPCGLRRASGQITEFREKEINYVVAVFCHLPNPSRPISASSLSRDLLVRSHVSVRIGCKEDPRTSYSKGTHAPVTPSEVPNRNSDPAARNNPGYHRTACSTPHVGHLLGRCFQRVPSRFSSLRRCYNRSRPRAPSSRGTNCLAAQRAPERITPPVMRVHQGAFSGTIYQRYARWP</sequence>
<evidence type="ECO:0000313" key="3">
    <source>
        <dbReference type="Proteomes" id="UP000652761"/>
    </source>
</evidence>
<accession>A0A843V8V0</accession>